<name>A0A409XV72_PSICY</name>
<evidence type="ECO:0000259" key="4">
    <source>
        <dbReference type="PROSITE" id="PS50158"/>
    </source>
</evidence>
<evidence type="ECO:0000313" key="5">
    <source>
        <dbReference type="EMBL" id="PPQ94729.1"/>
    </source>
</evidence>
<dbReference type="GO" id="GO:0006397">
    <property type="term" value="P:mRNA processing"/>
    <property type="evidence" value="ECO:0007669"/>
    <property type="project" value="UniProtKB-KW"/>
</dbReference>
<dbReference type="GO" id="GO:0008270">
    <property type="term" value="F:zinc ion binding"/>
    <property type="evidence" value="ECO:0007669"/>
    <property type="project" value="UniProtKB-KW"/>
</dbReference>
<protein>
    <recommendedName>
        <fullName evidence="4">CCHC-type domain-containing protein</fullName>
    </recommendedName>
</protein>
<dbReference type="PROSITE" id="PS50158">
    <property type="entry name" value="ZF_CCHC"/>
    <property type="match status" value="1"/>
</dbReference>
<evidence type="ECO:0000256" key="2">
    <source>
        <dbReference type="PROSITE-ProRule" id="PRU00047"/>
    </source>
</evidence>
<keyword evidence="2" id="KW-0479">Metal-binding</keyword>
<evidence type="ECO:0000256" key="3">
    <source>
        <dbReference type="SAM" id="MobiDB-lite"/>
    </source>
</evidence>
<organism evidence="5 6">
    <name type="scientific">Psilocybe cyanescens</name>
    <dbReference type="NCBI Taxonomy" id="93625"/>
    <lineage>
        <taxon>Eukaryota</taxon>
        <taxon>Fungi</taxon>
        <taxon>Dikarya</taxon>
        <taxon>Basidiomycota</taxon>
        <taxon>Agaricomycotina</taxon>
        <taxon>Agaricomycetes</taxon>
        <taxon>Agaricomycetidae</taxon>
        <taxon>Agaricales</taxon>
        <taxon>Agaricineae</taxon>
        <taxon>Strophariaceae</taxon>
        <taxon>Psilocybe</taxon>
    </lineage>
</organism>
<keyword evidence="2" id="KW-0862">Zinc</keyword>
<dbReference type="Gene3D" id="4.10.60.10">
    <property type="entry name" value="Zinc finger, CCHC-type"/>
    <property type="match status" value="1"/>
</dbReference>
<reference evidence="5 6" key="1">
    <citation type="journal article" date="2018" name="Evol. Lett.">
        <title>Horizontal gene cluster transfer increased hallucinogenic mushroom diversity.</title>
        <authorList>
            <person name="Reynolds H.T."/>
            <person name="Vijayakumar V."/>
            <person name="Gluck-Thaler E."/>
            <person name="Korotkin H.B."/>
            <person name="Matheny P.B."/>
            <person name="Slot J.C."/>
        </authorList>
    </citation>
    <scope>NUCLEOTIDE SEQUENCE [LARGE SCALE GENOMIC DNA]</scope>
    <source>
        <strain evidence="5 6">2631</strain>
    </source>
</reference>
<dbReference type="SMART" id="SM00343">
    <property type="entry name" value="ZnF_C2HC"/>
    <property type="match status" value="2"/>
</dbReference>
<dbReference type="SUPFAM" id="SSF57756">
    <property type="entry name" value="Retrovirus zinc finger-like domains"/>
    <property type="match status" value="1"/>
</dbReference>
<dbReference type="EMBL" id="NHYD01000264">
    <property type="protein sequence ID" value="PPQ94729.1"/>
    <property type="molecule type" value="Genomic_DNA"/>
</dbReference>
<dbReference type="InterPro" id="IPR001878">
    <property type="entry name" value="Znf_CCHC"/>
</dbReference>
<evidence type="ECO:0000256" key="1">
    <source>
        <dbReference type="ARBA" id="ARBA00022664"/>
    </source>
</evidence>
<dbReference type="InterPro" id="IPR036875">
    <property type="entry name" value="Znf_CCHC_sf"/>
</dbReference>
<feature type="region of interest" description="Disordered" evidence="3">
    <location>
        <begin position="122"/>
        <end position="151"/>
    </location>
</feature>
<feature type="region of interest" description="Disordered" evidence="3">
    <location>
        <begin position="166"/>
        <end position="224"/>
    </location>
</feature>
<dbReference type="Proteomes" id="UP000283269">
    <property type="component" value="Unassembled WGS sequence"/>
</dbReference>
<dbReference type="GO" id="GO:0003676">
    <property type="term" value="F:nucleic acid binding"/>
    <property type="evidence" value="ECO:0007669"/>
    <property type="project" value="InterPro"/>
</dbReference>
<dbReference type="Pfam" id="PF00098">
    <property type="entry name" value="zf-CCHC"/>
    <property type="match status" value="1"/>
</dbReference>
<feature type="region of interest" description="Disordered" evidence="3">
    <location>
        <begin position="1"/>
        <end position="26"/>
    </location>
</feature>
<comment type="caution">
    <text evidence="5">The sequence shown here is derived from an EMBL/GenBank/DDBJ whole genome shotgun (WGS) entry which is preliminary data.</text>
</comment>
<feature type="compositionally biased region" description="Low complexity" evidence="3">
    <location>
        <begin position="195"/>
        <end position="222"/>
    </location>
</feature>
<feature type="domain" description="CCHC-type" evidence="4">
    <location>
        <begin position="223"/>
        <end position="238"/>
    </location>
</feature>
<dbReference type="InParanoid" id="A0A409XV72"/>
<dbReference type="AlphaFoldDB" id="A0A409XV72"/>
<sequence length="294" mass="32745">MSFIDTPAASSSSTSANPRLQGKRPAIPRYAQTLSTPEALDLFADDETAQKVCSYFEDPDIVLAIDHLAKVSRAYQQEEREIRLARQRSRIRQGMATTLLEQLQSWGLEREMYNVLREYRSRSPTVRKPSVPSLINPPFQNAVPSRPLPARPPAYHRAVRFSPIVDNSPSLQISPPASTPSRSPIPTPTPRRPRNPTTRQRSSSTASSSATNRSTSTTSSVTCYQCGEPGHIGPRCPRFRCIYCHRYAPGHSFRDCSYNPENEDHADPYYGGVDEDLLDDAGIANTTGEPYGDY</sequence>
<keyword evidence="1" id="KW-0507">mRNA processing</keyword>
<proteinExistence type="predicted"/>
<keyword evidence="2" id="KW-0863">Zinc-finger</keyword>
<gene>
    <name evidence="5" type="ORF">CVT25_007707</name>
</gene>
<evidence type="ECO:0000313" key="6">
    <source>
        <dbReference type="Proteomes" id="UP000283269"/>
    </source>
</evidence>
<keyword evidence="6" id="KW-1185">Reference proteome</keyword>
<accession>A0A409XV72</accession>